<accession>A0A9P6L9I4</accession>
<evidence type="ECO:0000313" key="3">
    <source>
        <dbReference type="Proteomes" id="UP000736335"/>
    </source>
</evidence>
<reference evidence="2" key="2">
    <citation type="submission" date="2020-11" db="EMBL/GenBank/DDBJ databases">
        <authorList>
            <consortium name="DOE Joint Genome Institute"/>
            <person name="Kuo A."/>
            <person name="Miyauchi S."/>
            <person name="Kiss E."/>
            <person name="Drula E."/>
            <person name="Kohler A."/>
            <person name="Sanchez-Garcia M."/>
            <person name="Andreopoulos B."/>
            <person name="Barry K.W."/>
            <person name="Bonito G."/>
            <person name="Buee M."/>
            <person name="Carver A."/>
            <person name="Chen C."/>
            <person name="Cichocki N."/>
            <person name="Clum A."/>
            <person name="Culley D."/>
            <person name="Crous P.W."/>
            <person name="Fauchery L."/>
            <person name="Girlanda M."/>
            <person name="Hayes R."/>
            <person name="Keri Z."/>
            <person name="Labutti K."/>
            <person name="Lipzen A."/>
            <person name="Lombard V."/>
            <person name="Magnuson J."/>
            <person name="Maillard F."/>
            <person name="Morin E."/>
            <person name="Murat C."/>
            <person name="Nolan M."/>
            <person name="Ohm R."/>
            <person name="Pangilinan J."/>
            <person name="Pereira M."/>
            <person name="Perotto S."/>
            <person name="Peter M."/>
            <person name="Riley R."/>
            <person name="Sitrit Y."/>
            <person name="Stielow B."/>
            <person name="Szollosi G."/>
            <person name="Zifcakova L."/>
            <person name="Stursova M."/>
            <person name="Spatafora J.W."/>
            <person name="Tedersoo L."/>
            <person name="Vaario L.-M."/>
            <person name="Yamada A."/>
            <person name="Yan M."/>
            <person name="Wang P."/>
            <person name="Xu J."/>
            <person name="Bruns T."/>
            <person name="Baldrian P."/>
            <person name="Vilgalys R."/>
            <person name="Henrissat B."/>
            <person name="Grigoriev I.V."/>
            <person name="Hibbett D."/>
            <person name="Nagy L.G."/>
            <person name="Martin F.M."/>
        </authorList>
    </citation>
    <scope>NUCLEOTIDE SEQUENCE</scope>
    <source>
        <strain evidence="2">UH-Tt-Lm1</strain>
    </source>
</reference>
<protein>
    <submittedName>
        <fullName evidence="2">Uncharacterized protein</fullName>
    </submittedName>
</protein>
<feature type="region of interest" description="Disordered" evidence="1">
    <location>
        <begin position="40"/>
        <end position="63"/>
    </location>
</feature>
<dbReference type="EMBL" id="WIUZ02000004">
    <property type="protein sequence ID" value="KAF9788523.1"/>
    <property type="molecule type" value="Genomic_DNA"/>
</dbReference>
<keyword evidence="3" id="KW-1185">Reference proteome</keyword>
<organism evidence="2 3">
    <name type="scientific">Thelephora terrestris</name>
    <dbReference type="NCBI Taxonomy" id="56493"/>
    <lineage>
        <taxon>Eukaryota</taxon>
        <taxon>Fungi</taxon>
        <taxon>Dikarya</taxon>
        <taxon>Basidiomycota</taxon>
        <taxon>Agaricomycotina</taxon>
        <taxon>Agaricomycetes</taxon>
        <taxon>Thelephorales</taxon>
        <taxon>Thelephoraceae</taxon>
        <taxon>Thelephora</taxon>
    </lineage>
</organism>
<dbReference type="AlphaFoldDB" id="A0A9P6L9I4"/>
<dbReference type="Proteomes" id="UP000736335">
    <property type="component" value="Unassembled WGS sequence"/>
</dbReference>
<gene>
    <name evidence="2" type="ORF">BJ322DRAFT_1099038</name>
</gene>
<dbReference type="OrthoDB" id="2587968at2759"/>
<name>A0A9P6L9I4_9AGAM</name>
<reference evidence="2" key="1">
    <citation type="journal article" date="2020" name="Nat. Commun.">
        <title>Large-scale genome sequencing of mycorrhizal fungi provides insights into the early evolution of symbiotic traits.</title>
        <authorList>
            <person name="Miyauchi S."/>
            <person name="Kiss E."/>
            <person name="Kuo A."/>
            <person name="Drula E."/>
            <person name="Kohler A."/>
            <person name="Sanchez-Garcia M."/>
            <person name="Morin E."/>
            <person name="Andreopoulos B."/>
            <person name="Barry K.W."/>
            <person name="Bonito G."/>
            <person name="Buee M."/>
            <person name="Carver A."/>
            <person name="Chen C."/>
            <person name="Cichocki N."/>
            <person name="Clum A."/>
            <person name="Culley D."/>
            <person name="Crous P.W."/>
            <person name="Fauchery L."/>
            <person name="Girlanda M."/>
            <person name="Hayes R.D."/>
            <person name="Keri Z."/>
            <person name="LaButti K."/>
            <person name="Lipzen A."/>
            <person name="Lombard V."/>
            <person name="Magnuson J."/>
            <person name="Maillard F."/>
            <person name="Murat C."/>
            <person name="Nolan M."/>
            <person name="Ohm R.A."/>
            <person name="Pangilinan J."/>
            <person name="Pereira M.F."/>
            <person name="Perotto S."/>
            <person name="Peter M."/>
            <person name="Pfister S."/>
            <person name="Riley R."/>
            <person name="Sitrit Y."/>
            <person name="Stielow J.B."/>
            <person name="Szollosi G."/>
            <person name="Zifcakova L."/>
            <person name="Stursova M."/>
            <person name="Spatafora J.W."/>
            <person name="Tedersoo L."/>
            <person name="Vaario L.M."/>
            <person name="Yamada A."/>
            <person name="Yan M."/>
            <person name="Wang P."/>
            <person name="Xu J."/>
            <person name="Bruns T."/>
            <person name="Baldrian P."/>
            <person name="Vilgalys R."/>
            <person name="Dunand C."/>
            <person name="Henrissat B."/>
            <person name="Grigoriev I.V."/>
            <person name="Hibbett D."/>
            <person name="Nagy L.G."/>
            <person name="Martin F.M."/>
        </authorList>
    </citation>
    <scope>NUCLEOTIDE SEQUENCE</scope>
    <source>
        <strain evidence="2">UH-Tt-Lm1</strain>
    </source>
</reference>
<evidence type="ECO:0000256" key="1">
    <source>
        <dbReference type="SAM" id="MobiDB-lite"/>
    </source>
</evidence>
<sequence length="221" mass="25236">MALNAWKSTPERAAIRLVRSILGDSPSPLTTKQIYEEAVRRETGREYPEPPTVIASTQKPQKSIRKRGVVLKPPPTPPHPDNAIRSVRYLKAVVLPHMSDKIQEIEKFHTTKSLSDEEKQHRLATMSKSARKAKASLLPTITDVWLWRMTARPPPPLEPKKKKPVFGVEVGVGEDWLHLNKRRQRAREGKVVRDVTWLRELTKMRREREGLDKAAGKETIA</sequence>
<evidence type="ECO:0000313" key="2">
    <source>
        <dbReference type="EMBL" id="KAF9788523.1"/>
    </source>
</evidence>
<proteinExistence type="predicted"/>
<comment type="caution">
    <text evidence="2">The sequence shown here is derived from an EMBL/GenBank/DDBJ whole genome shotgun (WGS) entry which is preliminary data.</text>
</comment>